<sequence>MLGFYAYLLTWYILAAIIGVIVFRDARKLGRRTGEALPWGIASGLLLPFVALIYYFITRRDWQKEAAGEVPVADESASPFIRFLHSAGRNRGVLVVLLLILFSVGANLYGQGWFCFNFGGSEDVDPLTVQWQSGIGACFDGQYLWVADDGDRSVRKVDPADGSVVAEVPIEGRAEGMAFDGKYLWVSVLSGSYPSGHLVKINAANLKVTVYDQWTVNPDDYGSLYYDGKYLWGGMDSLSKICRTNGIVLEDHLVNNGLSYLSSDGRYLWAAGESFYRIDPENGVIGDPIGLMPGALGGSLVFDGEDLWYYIGPFLYWLDLDAAGNPISVTTMDMPVYGGNSVTDGSSIWMVDYEDGTVAEFDIATQEIIGLTTYSFAEGTYAMRAALAYDGQDVWVVNRANGSVFKLLD</sequence>
<dbReference type="EMBL" id="CP146612">
    <property type="protein sequence ID" value="WWX26091.1"/>
    <property type="molecule type" value="Genomic_DNA"/>
</dbReference>
<protein>
    <recommendedName>
        <fullName evidence="4">DUF5050 domain-containing protein</fullName>
    </recommendedName>
</protein>
<dbReference type="InterPro" id="IPR015943">
    <property type="entry name" value="WD40/YVTN_repeat-like_dom_sf"/>
</dbReference>
<dbReference type="SUPFAM" id="SSF51004">
    <property type="entry name" value="C-terminal (heme d1) domain of cytochrome cd1-nitrite reductase"/>
    <property type="match status" value="1"/>
</dbReference>
<accession>A0ABZ2J5Q7</accession>
<dbReference type="RefSeq" id="WP_338738911.1">
    <property type="nucleotide sequence ID" value="NZ_CP146612.1"/>
</dbReference>
<name>A0ABZ2J5Q7_9CHLR</name>
<feature type="transmembrane region" description="Helical" evidence="1">
    <location>
        <begin position="92"/>
        <end position="110"/>
    </location>
</feature>
<evidence type="ECO:0008006" key="4">
    <source>
        <dbReference type="Google" id="ProtNLM"/>
    </source>
</evidence>
<reference evidence="2 3" key="1">
    <citation type="submission" date="2024-03" db="EMBL/GenBank/DDBJ databases">
        <title>A Dehalogenimonas Isolated from Estuarine Sediments Dihaloeliminates Chlorinated Alkanes.</title>
        <authorList>
            <person name="Yang Y."/>
            <person name="Wang H."/>
        </authorList>
    </citation>
    <scope>NUCLEOTIDE SEQUENCE [LARGE SCALE GENOMIC DNA]</scope>
    <source>
        <strain evidence="2 3">W</strain>
    </source>
</reference>
<feature type="transmembrane region" description="Helical" evidence="1">
    <location>
        <begin position="36"/>
        <end position="57"/>
    </location>
</feature>
<dbReference type="InterPro" id="IPR051200">
    <property type="entry name" value="Host-pathogen_enzymatic-act"/>
</dbReference>
<dbReference type="InterPro" id="IPR011048">
    <property type="entry name" value="Haem_d1_sf"/>
</dbReference>
<dbReference type="Proteomes" id="UP001375370">
    <property type="component" value="Chromosome"/>
</dbReference>
<dbReference type="PANTHER" id="PTHR47197:SF3">
    <property type="entry name" value="DIHYDRO-HEME D1 DEHYDROGENASE"/>
    <property type="match status" value="1"/>
</dbReference>
<proteinExistence type="predicted"/>
<keyword evidence="1" id="KW-0812">Transmembrane</keyword>
<keyword evidence="3" id="KW-1185">Reference proteome</keyword>
<organism evidence="2 3">
    <name type="scientific">Candidatus Dehalogenimonas loeffleri</name>
    <dbReference type="NCBI Taxonomy" id="3127115"/>
    <lineage>
        <taxon>Bacteria</taxon>
        <taxon>Bacillati</taxon>
        <taxon>Chloroflexota</taxon>
        <taxon>Dehalococcoidia</taxon>
        <taxon>Dehalococcoidales</taxon>
        <taxon>Dehalococcoidaceae</taxon>
        <taxon>Dehalogenimonas</taxon>
    </lineage>
</organism>
<dbReference type="Gene3D" id="2.130.10.10">
    <property type="entry name" value="YVTN repeat-like/Quinoprotein amine dehydrogenase"/>
    <property type="match status" value="1"/>
</dbReference>
<keyword evidence="1" id="KW-0472">Membrane</keyword>
<keyword evidence="1" id="KW-1133">Transmembrane helix</keyword>
<dbReference type="PANTHER" id="PTHR47197">
    <property type="entry name" value="PROTEIN NIRF"/>
    <property type="match status" value="1"/>
</dbReference>
<evidence type="ECO:0000256" key="1">
    <source>
        <dbReference type="SAM" id="Phobius"/>
    </source>
</evidence>
<gene>
    <name evidence="2" type="ORF">V8247_03750</name>
</gene>
<evidence type="ECO:0000313" key="2">
    <source>
        <dbReference type="EMBL" id="WWX26091.1"/>
    </source>
</evidence>
<feature type="transmembrane region" description="Helical" evidence="1">
    <location>
        <begin position="6"/>
        <end position="24"/>
    </location>
</feature>
<evidence type="ECO:0000313" key="3">
    <source>
        <dbReference type="Proteomes" id="UP001375370"/>
    </source>
</evidence>